<dbReference type="GO" id="GO:0019856">
    <property type="term" value="P:pyrimidine nucleobase biosynthetic process"/>
    <property type="evidence" value="ECO:0007669"/>
    <property type="project" value="TreeGrafter"/>
</dbReference>
<dbReference type="Gene3D" id="2.40.50.90">
    <property type="match status" value="1"/>
</dbReference>
<dbReference type="Pfam" id="PF00565">
    <property type="entry name" value="SNase"/>
    <property type="match status" value="1"/>
</dbReference>
<reference evidence="3" key="1">
    <citation type="journal article" date="2023" name="Plant J.">
        <title>The genome of the king protea, Protea cynaroides.</title>
        <authorList>
            <person name="Chang J."/>
            <person name="Duong T.A."/>
            <person name="Schoeman C."/>
            <person name="Ma X."/>
            <person name="Roodt D."/>
            <person name="Barker N."/>
            <person name="Li Z."/>
            <person name="Van de Peer Y."/>
            <person name="Mizrachi E."/>
        </authorList>
    </citation>
    <scope>NUCLEOTIDE SEQUENCE</scope>
    <source>
        <tissue evidence="3">Young leaves</tissue>
    </source>
</reference>
<evidence type="ECO:0000313" key="4">
    <source>
        <dbReference type="Proteomes" id="UP001141806"/>
    </source>
</evidence>
<dbReference type="SMART" id="SM00318">
    <property type="entry name" value="SNc"/>
    <property type="match status" value="1"/>
</dbReference>
<feature type="compositionally biased region" description="Polar residues" evidence="1">
    <location>
        <begin position="212"/>
        <end position="227"/>
    </location>
</feature>
<dbReference type="InterPro" id="IPR004468">
    <property type="entry name" value="CTP_synthase"/>
</dbReference>
<keyword evidence="4" id="KW-1185">Reference proteome</keyword>
<evidence type="ECO:0000313" key="3">
    <source>
        <dbReference type="EMBL" id="KAJ4979470.1"/>
    </source>
</evidence>
<gene>
    <name evidence="3" type="ORF">NE237_010250</name>
</gene>
<dbReference type="InterPro" id="IPR016071">
    <property type="entry name" value="Staphylococal_nuclease_OB-fold"/>
</dbReference>
<feature type="domain" description="TNase-like" evidence="2">
    <location>
        <begin position="307"/>
        <end position="455"/>
    </location>
</feature>
<dbReference type="Pfam" id="PF06418">
    <property type="entry name" value="CTP_synth_N"/>
    <property type="match status" value="1"/>
</dbReference>
<accession>A0A9Q0R1H8</accession>
<dbReference type="OrthoDB" id="430293at2759"/>
<dbReference type="SUPFAM" id="SSF52540">
    <property type="entry name" value="P-loop containing nucleoside triphosphate hydrolases"/>
    <property type="match status" value="1"/>
</dbReference>
<organism evidence="3 4">
    <name type="scientific">Protea cynaroides</name>
    <dbReference type="NCBI Taxonomy" id="273540"/>
    <lineage>
        <taxon>Eukaryota</taxon>
        <taxon>Viridiplantae</taxon>
        <taxon>Streptophyta</taxon>
        <taxon>Embryophyta</taxon>
        <taxon>Tracheophyta</taxon>
        <taxon>Spermatophyta</taxon>
        <taxon>Magnoliopsida</taxon>
        <taxon>Proteales</taxon>
        <taxon>Proteaceae</taxon>
        <taxon>Protea</taxon>
    </lineage>
</organism>
<dbReference type="PROSITE" id="PS50830">
    <property type="entry name" value="TNASE_3"/>
    <property type="match status" value="1"/>
</dbReference>
<proteinExistence type="predicted"/>
<sequence length="558" mass="62194">MGLGNYERLLNIKLTPDHNINTGKIQQVMPHVTYTFQEWIERAARVPVDGKEGAADVCVIELGGIIGAIECMLFIKALNQFSCRLGPGNLCLVYVNLHPVSNVVGEETLDENVKEKVSQFCHVPAANIITLYDDSNISDIPSLLRDQKADEAILKVLNLQGFVVKPKLEERTERTEGNSSKSSTQESESRGLHGISVPAVGVSTPADGLSRFHSTPQVREALSQHTKNPPAPRSKAWKEVKPPPKTPQEASRPVIQTGKGRQKADREARNGLPLLHVQVQTRVPVCLSKPERVKFVLQTLPVDPDDVADGDTITVYVDTAEPREASCVPKHVQLAVRKISEACAAKKCGRAIAIHESIVREGYRGIDAPESLMPFGKEAKDMLIKLVHGKCLKIYVYDTDHYGRSVGDIYSNDVFVQETMLKKGLAWHYAAYDNRSELASWEKQAQAAQVGLWAQSNPEKPWEWRKDRRQVDRFHVRPKDVAEGNTITVHVDAPEGTVPIYVQLAVNETYELALATMDPTRVFAILDEDSNTSRPVLDKFQSLDRRWRVSNAGEDFYT</sequence>
<dbReference type="SUPFAM" id="SSF50199">
    <property type="entry name" value="Staphylococcal nuclease"/>
    <property type="match status" value="1"/>
</dbReference>
<dbReference type="EMBL" id="JAMYWD010000002">
    <property type="protein sequence ID" value="KAJ4979470.1"/>
    <property type="molecule type" value="Genomic_DNA"/>
</dbReference>
<dbReference type="GO" id="GO:0042802">
    <property type="term" value="F:identical protein binding"/>
    <property type="evidence" value="ECO:0007669"/>
    <property type="project" value="TreeGrafter"/>
</dbReference>
<evidence type="ECO:0000256" key="1">
    <source>
        <dbReference type="SAM" id="MobiDB-lite"/>
    </source>
</evidence>
<protein>
    <recommendedName>
        <fullName evidence="2">TNase-like domain-containing protein</fullName>
    </recommendedName>
</protein>
<dbReference type="GO" id="GO:0003883">
    <property type="term" value="F:CTP synthase activity"/>
    <property type="evidence" value="ECO:0007669"/>
    <property type="project" value="InterPro"/>
</dbReference>
<dbReference type="Proteomes" id="UP001141806">
    <property type="component" value="Unassembled WGS sequence"/>
</dbReference>
<feature type="region of interest" description="Disordered" evidence="1">
    <location>
        <begin position="170"/>
        <end position="266"/>
    </location>
</feature>
<dbReference type="PANTHER" id="PTHR11550">
    <property type="entry name" value="CTP SYNTHASE"/>
    <property type="match status" value="1"/>
</dbReference>
<name>A0A9Q0R1H8_9MAGN</name>
<dbReference type="InterPro" id="IPR027417">
    <property type="entry name" value="P-loop_NTPase"/>
</dbReference>
<dbReference type="PANTHER" id="PTHR11550:SF0">
    <property type="entry name" value="CTP SYNTHASE-RELATED"/>
    <property type="match status" value="1"/>
</dbReference>
<dbReference type="GO" id="GO:0006241">
    <property type="term" value="P:CTP biosynthetic process"/>
    <property type="evidence" value="ECO:0007669"/>
    <property type="project" value="TreeGrafter"/>
</dbReference>
<feature type="compositionally biased region" description="Low complexity" evidence="1">
    <location>
        <begin position="177"/>
        <end position="186"/>
    </location>
</feature>
<dbReference type="AlphaFoldDB" id="A0A9Q0R1H8"/>
<dbReference type="InterPro" id="IPR017456">
    <property type="entry name" value="CTP_synthase_N"/>
</dbReference>
<evidence type="ECO:0000259" key="2">
    <source>
        <dbReference type="PROSITE" id="PS50830"/>
    </source>
</evidence>
<dbReference type="Gene3D" id="3.40.50.300">
    <property type="entry name" value="P-loop containing nucleotide triphosphate hydrolases"/>
    <property type="match status" value="2"/>
</dbReference>
<dbReference type="InterPro" id="IPR035437">
    <property type="entry name" value="SNase_OB-fold_sf"/>
</dbReference>
<comment type="caution">
    <text evidence="3">The sequence shown here is derived from an EMBL/GenBank/DDBJ whole genome shotgun (WGS) entry which is preliminary data.</text>
</comment>